<proteinExistence type="predicted"/>
<feature type="compositionally biased region" description="Acidic residues" evidence="1">
    <location>
        <begin position="121"/>
        <end position="132"/>
    </location>
</feature>
<sequence>MVLQGVYWCIGPIQNEVRWCHPPEDVYKMNVDGSNDLGTGPLRLGVFVRDCSGQPVVASKENVTHVTHPNVSANHNAGNVQQRCQLDDGEVDEPCVTDGGIRCDPSVVDVLLPDGGAILASEEEEEESEGQSDSESGDKNYSGLRNSSSSSDDDVGYEPEGQDLVGRNEGQEQNHMGDDEGEHQSVGMTDLGDLGNDTVDANDSSDDNYNLANLSDCEKMNVYPEFVEKSDMKNPKLQVGMIFSNVVVFRTFLRELKKVVGSSLLRMSPVKSL</sequence>
<feature type="compositionally biased region" description="Acidic residues" evidence="1">
    <location>
        <begin position="151"/>
        <end position="161"/>
    </location>
</feature>
<feature type="region of interest" description="Disordered" evidence="1">
    <location>
        <begin position="121"/>
        <end position="209"/>
    </location>
</feature>
<comment type="caution">
    <text evidence="2">The sequence shown here is derived from an EMBL/GenBank/DDBJ whole genome shotgun (WGS) entry which is preliminary data.</text>
</comment>
<reference evidence="2 3" key="1">
    <citation type="submission" date="2019-07" db="EMBL/GenBank/DDBJ databases">
        <title>De Novo Assembly of kiwifruit Actinidia rufa.</title>
        <authorList>
            <person name="Sugita-Konishi S."/>
            <person name="Sato K."/>
            <person name="Mori E."/>
            <person name="Abe Y."/>
            <person name="Kisaki G."/>
            <person name="Hamano K."/>
            <person name="Suezawa K."/>
            <person name="Otani M."/>
            <person name="Fukuda T."/>
            <person name="Manabe T."/>
            <person name="Gomi K."/>
            <person name="Tabuchi M."/>
            <person name="Akimitsu K."/>
            <person name="Kataoka I."/>
        </authorList>
    </citation>
    <scope>NUCLEOTIDE SEQUENCE [LARGE SCALE GENOMIC DNA]</scope>
    <source>
        <strain evidence="3">cv. Fuchu</strain>
    </source>
</reference>
<keyword evidence="3" id="KW-1185">Reference proteome</keyword>
<accession>A0A7J0E835</accession>
<dbReference type="EMBL" id="BJWL01000002">
    <property type="protein sequence ID" value="GFY82651.1"/>
    <property type="molecule type" value="Genomic_DNA"/>
</dbReference>
<evidence type="ECO:0000313" key="3">
    <source>
        <dbReference type="Proteomes" id="UP000585474"/>
    </source>
</evidence>
<name>A0A7J0E835_9ERIC</name>
<feature type="compositionally biased region" description="Polar residues" evidence="1">
    <location>
        <begin position="199"/>
        <end position="209"/>
    </location>
</feature>
<dbReference type="AlphaFoldDB" id="A0A7J0E835"/>
<evidence type="ECO:0000256" key="1">
    <source>
        <dbReference type="SAM" id="MobiDB-lite"/>
    </source>
</evidence>
<gene>
    <name evidence="2" type="ORF">Acr_02g0008910</name>
</gene>
<feature type="compositionally biased region" description="Basic and acidic residues" evidence="1">
    <location>
        <begin position="169"/>
        <end position="178"/>
    </location>
</feature>
<organism evidence="2 3">
    <name type="scientific">Actinidia rufa</name>
    <dbReference type="NCBI Taxonomy" id="165716"/>
    <lineage>
        <taxon>Eukaryota</taxon>
        <taxon>Viridiplantae</taxon>
        <taxon>Streptophyta</taxon>
        <taxon>Embryophyta</taxon>
        <taxon>Tracheophyta</taxon>
        <taxon>Spermatophyta</taxon>
        <taxon>Magnoliopsida</taxon>
        <taxon>eudicotyledons</taxon>
        <taxon>Gunneridae</taxon>
        <taxon>Pentapetalae</taxon>
        <taxon>asterids</taxon>
        <taxon>Ericales</taxon>
        <taxon>Actinidiaceae</taxon>
        <taxon>Actinidia</taxon>
    </lineage>
</organism>
<protein>
    <submittedName>
        <fullName evidence="2">Uncharacterized protein</fullName>
    </submittedName>
</protein>
<evidence type="ECO:0000313" key="2">
    <source>
        <dbReference type="EMBL" id="GFY82651.1"/>
    </source>
</evidence>
<dbReference type="Proteomes" id="UP000585474">
    <property type="component" value="Unassembled WGS sequence"/>
</dbReference>